<comment type="subcellular location">
    <subcellularLocation>
        <location evidence="1 6 7">Cytoplasm</location>
    </subcellularLocation>
</comment>
<dbReference type="PANTHER" id="PTHR14068:SF0">
    <property type="entry name" value="EUKARYOTIC TRANSLATION INITIATION FACTOR 3 SUBUNIT B"/>
    <property type="match status" value="1"/>
</dbReference>
<dbReference type="SUPFAM" id="SSF54928">
    <property type="entry name" value="RNA-binding domain, RBD"/>
    <property type="match status" value="1"/>
</dbReference>
<evidence type="ECO:0000256" key="6">
    <source>
        <dbReference type="HAMAP-Rule" id="MF_03001"/>
    </source>
</evidence>
<dbReference type="GO" id="GO:0031369">
    <property type="term" value="F:translation initiation factor binding"/>
    <property type="evidence" value="ECO:0007669"/>
    <property type="project" value="InterPro"/>
</dbReference>
<dbReference type="InterPro" id="IPR035979">
    <property type="entry name" value="RBD_domain_sf"/>
</dbReference>
<dbReference type="Gene3D" id="2.130.10.10">
    <property type="entry name" value="YVTN repeat-like/Quinoprotein amine dehydrogenase"/>
    <property type="match status" value="2"/>
</dbReference>
<dbReference type="PIRSF" id="PIRSF036424">
    <property type="entry name" value="eIF3b"/>
    <property type="match status" value="1"/>
</dbReference>
<keyword evidence="4 6" id="KW-0694">RNA-binding</keyword>
<comment type="similarity">
    <text evidence="6 7">Belongs to the eIF-3 subunit B family.</text>
</comment>
<dbReference type="EMBL" id="JALJOV010000355">
    <property type="protein sequence ID" value="KAK9864433.1"/>
    <property type="molecule type" value="Genomic_DNA"/>
</dbReference>
<keyword evidence="3 6" id="KW-0396">Initiation factor</keyword>
<evidence type="ECO:0000259" key="8">
    <source>
        <dbReference type="PROSITE" id="PS50102"/>
    </source>
</evidence>
<dbReference type="InterPro" id="IPR015943">
    <property type="entry name" value="WD40/YVTN_repeat-like_dom_sf"/>
</dbReference>
<reference evidence="9 10" key="1">
    <citation type="journal article" date="2024" name="Nat. Commun.">
        <title>Phylogenomics reveals the evolutionary origins of lichenization in chlorophyte algae.</title>
        <authorList>
            <person name="Puginier C."/>
            <person name="Libourel C."/>
            <person name="Otte J."/>
            <person name="Skaloud P."/>
            <person name="Haon M."/>
            <person name="Grisel S."/>
            <person name="Petersen M."/>
            <person name="Berrin J.G."/>
            <person name="Delaux P.M."/>
            <person name="Dal Grande F."/>
            <person name="Keller J."/>
        </authorList>
    </citation>
    <scope>NUCLEOTIDE SEQUENCE [LARGE SCALE GENOMIC DNA]</scope>
    <source>
        <strain evidence="9 10">SAG 2523</strain>
    </source>
</reference>
<comment type="subunit">
    <text evidence="6 7">Component of the eukaryotic translation initiation factor 3 (eIF-3) complex.</text>
</comment>
<dbReference type="GO" id="GO:0003723">
    <property type="term" value="F:RNA binding"/>
    <property type="evidence" value="ECO:0007669"/>
    <property type="project" value="UniProtKB-UniRule"/>
</dbReference>
<dbReference type="PROSITE" id="PS50102">
    <property type="entry name" value="RRM"/>
    <property type="match status" value="1"/>
</dbReference>
<dbReference type="PANTHER" id="PTHR14068">
    <property type="entry name" value="EUKARYOTIC TRANSLATION INITIATION FACTOR 3 EIF3 -RELATED"/>
    <property type="match status" value="1"/>
</dbReference>
<evidence type="ECO:0000256" key="3">
    <source>
        <dbReference type="ARBA" id="ARBA00022540"/>
    </source>
</evidence>
<dbReference type="InterPro" id="IPR011400">
    <property type="entry name" value="EIF3B"/>
</dbReference>
<dbReference type="CDD" id="cd12278">
    <property type="entry name" value="RRM_eIF3B"/>
    <property type="match status" value="1"/>
</dbReference>
<dbReference type="InterPro" id="IPR034363">
    <property type="entry name" value="eIF3B_RRM"/>
</dbReference>
<dbReference type="FunFam" id="3.30.70.330:FF:000235">
    <property type="entry name" value="Eukaryotic translation initiation factor 3 subunit B"/>
    <property type="match status" value="1"/>
</dbReference>
<keyword evidence="2 6" id="KW-0963">Cytoplasm</keyword>
<evidence type="ECO:0000256" key="5">
    <source>
        <dbReference type="ARBA" id="ARBA00022917"/>
    </source>
</evidence>
<evidence type="ECO:0000256" key="4">
    <source>
        <dbReference type="ARBA" id="ARBA00022884"/>
    </source>
</evidence>
<evidence type="ECO:0000313" key="9">
    <source>
        <dbReference type="EMBL" id="KAK9864433.1"/>
    </source>
</evidence>
<dbReference type="GO" id="GO:0016282">
    <property type="term" value="C:eukaryotic 43S preinitiation complex"/>
    <property type="evidence" value="ECO:0007669"/>
    <property type="project" value="UniProtKB-UniRule"/>
</dbReference>
<comment type="function">
    <text evidence="6">RNA-binding component of the eukaryotic translation initiation factor 3 (eIF-3) complex, which is involved in protein synthesis of a specialized repertoire of mRNAs and, together with other initiation factors, stimulates binding of mRNA and methionyl-tRNAi to the 40S ribosome. The eIF-3 complex specifically targets and initiates translation of a subset of mRNAs involved in cell proliferation.</text>
</comment>
<sequence>MCPAPPSQAEQFLQCKSLTGKIHSDSYTFSNGMAAVARMRPDGSFEGQPKGFPFEDFEFEDVMLPEDDDMGIPSEDDEVAEEELETETGFGSVIVADNLPGVLPDKYDKLTGLLNRIYGQVGTVREGGINMPVDQETETSKGFAFIEFHTPQEAAAARESTDGYKLDRNHTLAVNLFDEIDKYMRIPDNYESPEQKAYAAQEHLRAWLMDKRGRDQFAIRFGDETEVYWNDAARSQPEEVYKRSFWTESFVQWSGQGSYLATVHRQGVAVWGGNSWQRLTRFSHPGVRLIDFSPCEQYLITYSSMEPSNPREKAKVLLNVFDTKTGKKLRVFDNSVDEFAIGTAAGPGGALRWPVFKWAGGPKDSFFARLGRNAISIYEAPDMGLLEKKSLKLDAVQDFEWSPAEPILCAYQAEQSGGNLPARISLVRIPDRKELRQKNLFSVSDIRMYWHPQGDYLAIKVDRYTKTRKSTFTSFELFSVKERDIPMEVLELASKTEKVVDFAWEPRGSRFAVLYGDGPRPTLAIYDMKSTTSKGVNCTVLQPNKQANCLHWSPQGKFLVLGGLKALNGQLEFFNAEDGEVMNAAEHFMCTDIEWDPTGRYVATSVTVVHQMENGFNVWLFNGQLLYRMPRERFFQFSWRPRPPTLLEPAKEEEVVKNLKKYSQKYEQEDQALLAQTDVDLLAERQRMMDEWKAWVASKQEWVAQNNAGIAAILGDAVQEGEYTVNEVEVEETLGVTEEIIRAT</sequence>
<name>A0AAW1T6G5_9CHLO</name>
<dbReference type="HAMAP" id="MF_03001">
    <property type="entry name" value="eIF3b"/>
    <property type="match status" value="1"/>
</dbReference>
<evidence type="ECO:0000313" key="10">
    <source>
        <dbReference type="Proteomes" id="UP001485043"/>
    </source>
</evidence>
<dbReference type="InterPro" id="IPR013979">
    <property type="entry name" value="TIF_beta_prop-like"/>
</dbReference>
<dbReference type="GO" id="GO:0033290">
    <property type="term" value="C:eukaryotic 48S preinitiation complex"/>
    <property type="evidence" value="ECO:0007669"/>
    <property type="project" value="UniProtKB-UniRule"/>
</dbReference>
<dbReference type="GO" id="GO:0003743">
    <property type="term" value="F:translation initiation factor activity"/>
    <property type="evidence" value="ECO:0007669"/>
    <property type="project" value="UniProtKB-UniRule"/>
</dbReference>
<dbReference type="InterPro" id="IPR012677">
    <property type="entry name" value="Nucleotide-bd_a/b_plait_sf"/>
</dbReference>
<dbReference type="Pfam" id="PF08662">
    <property type="entry name" value="eIF2A"/>
    <property type="match status" value="1"/>
</dbReference>
<dbReference type="GO" id="GO:0005852">
    <property type="term" value="C:eukaryotic translation initiation factor 3 complex"/>
    <property type="evidence" value="ECO:0007669"/>
    <property type="project" value="UniProtKB-UniRule"/>
</dbReference>
<gene>
    <name evidence="9" type="ORF">WJX84_012152</name>
</gene>
<dbReference type="GO" id="GO:0001732">
    <property type="term" value="P:formation of cytoplasmic translation initiation complex"/>
    <property type="evidence" value="ECO:0007669"/>
    <property type="project" value="UniProtKB-UniRule"/>
</dbReference>
<dbReference type="Proteomes" id="UP001485043">
    <property type="component" value="Unassembled WGS sequence"/>
</dbReference>
<dbReference type="AlphaFoldDB" id="A0AAW1T6G5"/>
<keyword evidence="5 6" id="KW-0648">Protein biosynthesis</keyword>
<comment type="caution">
    <text evidence="9">The sequence shown here is derived from an EMBL/GenBank/DDBJ whole genome shotgun (WGS) entry which is preliminary data.</text>
</comment>
<comment type="function">
    <text evidence="7">Component of the eukaryotic translation initiation factor 3 (eIF-3) complex, which is involved in protein synthesis and, together with other initiation factors, stimulates binding of mRNA and methionyl-tRNAi to the 40S ribosome.</text>
</comment>
<dbReference type="Gene3D" id="3.30.70.330">
    <property type="match status" value="1"/>
</dbReference>
<accession>A0AAW1T6G5</accession>
<evidence type="ECO:0000256" key="1">
    <source>
        <dbReference type="ARBA" id="ARBA00004496"/>
    </source>
</evidence>
<dbReference type="Pfam" id="PF00076">
    <property type="entry name" value="RRM_1"/>
    <property type="match status" value="1"/>
</dbReference>
<dbReference type="SUPFAM" id="SSF82171">
    <property type="entry name" value="DPP6 N-terminal domain-like"/>
    <property type="match status" value="1"/>
</dbReference>
<organism evidence="9 10">
    <name type="scientific">Apatococcus fuscideae</name>
    <dbReference type="NCBI Taxonomy" id="2026836"/>
    <lineage>
        <taxon>Eukaryota</taxon>
        <taxon>Viridiplantae</taxon>
        <taxon>Chlorophyta</taxon>
        <taxon>core chlorophytes</taxon>
        <taxon>Trebouxiophyceae</taxon>
        <taxon>Chlorellales</taxon>
        <taxon>Chlorellaceae</taxon>
        <taxon>Apatococcus</taxon>
    </lineage>
</organism>
<feature type="domain" description="RRM" evidence="8">
    <location>
        <begin position="92"/>
        <end position="179"/>
    </location>
</feature>
<dbReference type="FunFam" id="2.130.10.10:FF:000286">
    <property type="entry name" value="Eukaryotic translation initiation factor 3 subunit B"/>
    <property type="match status" value="1"/>
</dbReference>
<keyword evidence="10" id="KW-1185">Reference proteome</keyword>
<protein>
    <recommendedName>
        <fullName evidence="6 7">Eukaryotic translation initiation factor 3 subunit B</fullName>
        <shortName evidence="6 7">eIF3b</shortName>
    </recommendedName>
    <alternativeName>
        <fullName evidence="6">eIF-3-eta</fullName>
    </alternativeName>
    <alternativeName>
        <fullName evidence="6">eIF3 p110</fullName>
    </alternativeName>
</protein>
<evidence type="ECO:0000256" key="7">
    <source>
        <dbReference type="PIRNR" id="PIRNR036424"/>
    </source>
</evidence>
<dbReference type="SMART" id="SM00360">
    <property type="entry name" value="RRM"/>
    <property type="match status" value="1"/>
</dbReference>
<proteinExistence type="inferred from homology"/>
<dbReference type="InterPro" id="IPR000504">
    <property type="entry name" value="RRM_dom"/>
</dbReference>
<evidence type="ECO:0000256" key="2">
    <source>
        <dbReference type="ARBA" id="ARBA00022490"/>
    </source>
</evidence>